<sequence length="287" mass="31621">MAAGKRKGLGRGLDALLGAPTAVEEALRSLDIDCIDPGRYQPRTRMDPQALEELAASIRAQGVMQPLLVRPVGERYELIAGERRWRAARMAGLLEVPCLVREIPDEAALAMALIENLQREDLNPIEEALGLQRLIDEFGMTHQQAAEAVGRSRSAVTNLLRLLQLAEPVRELLMEGALEMGHARALLALAVPQQVELARRAAAQGWSVRQTERAVQALLAPPAPKPEDVKDPDWRRLEEALSEHFGAPVVIKRRRDGRGTLEIAFSDDDTLEGLLERLGVRAWGNAE</sequence>
<dbReference type="InterPro" id="IPR057240">
    <property type="entry name" value="ParB_dimer_C"/>
</dbReference>
<dbReference type="GO" id="GO:0003677">
    <property type="term" value="F:DNA binding"/>
    <property type="evidence" value="ECO:0007669"/>
    <property type="project" value="UniProtKB-KW"/>
</dbReference>
<dbReference type="NCBIfam" id="TIGR00180">
    <property type="entry name" value="parB_part"/>
    <property type="match status" value="1"/>
</dbReference>
<proteinExistence type="inferred from homology"/>
<dbReference type="InterPro" id="IPR036086">
    <property type="entry name" value="ParB/Sulfiredoxin_sf"/>
</dbReference>
<evidence type="ECO:0000256" key="2">
    <source>
        <dbReference type="ARBA" id="ARBA00022829"/>
    </source>
</evidence>
<dbReference type="FunFam" id="3.90.1530.30:FF:000001">
    <property type="entry name" value="Chromosome partitioning protein ParB"/>
    <property type="match status" value="1"/>
</dbReference>
<dbReference type="FunFam" id="1.10.10.2830:FF:000001">
    <property type="entry name" value="Chromosome partitioning protein ParB"/>
    <property type="match status" value="1"/>
</dbReference>
<evidence type="ECO:0000313" key="5">
    <source>
        <dbReference type="EMBL" id="AGF87229.1"/>
    </source>
</evidence>
<evidence type="ECO:0000256" key="3">
    <source>
        <dbReference type="ARBA" id="ARBA00023125"/>
    </source>
</evidence>
<dbReference type="InterPro" id="IPR003115">
    <property type="entry name" value="ParB_N"/>
</dbReference>
<dbReference type="SMART" id="SM00470">
    <property type="entry name" value="ParB"/>
    <property type="match status" value="1"/>
</dbReference>
<dbReference type="GO" id="GO:0007059">
    <property type="term" value="P:chromosome segregation"/>
    <property type="evidence" value="ECO:0007669"/>
    <property type="project" value="UniProtKB-KW"/>
</dbReference>
<dbReference type="Pfam" id="PF23552">
    <property type="entry name" value="ParB_C"/>
    <property type="match status" value="1"/>
</dbReference>
<dbReference type="SUPFAM" id="SSF109709">
    <property type="entry name" value="KorB DNA-binding domain-like"/>
    <property type="match status" value="1"/>
</dbReference>
<dbReference type="PANTHER" id="PTHR33375:SF1">
    <property type="entry name" value="CHROMOSOME-PARTITIONING PROTEIN PARB-RELATED"/>
    <property type="match status" value="1"/>
</dbReference>
<accession>M1NRA9</accession>
<dbReference type="SUPFAM" id="SSF110849">
    <property type="entry name" value="ParB/Sulfiredoxin"/>
    <property type="match status" value="1"/>
</dbReference>
<organism evidence="5">
    <name type="scientific">uncultured organism</name>
    <dbReference type="NCBI Taxonomy" id="155900"/>
    <lineage>
        <taxon>unclassified sequences</taxon>
        <taxon>environmental samples</taxon>
    </lineage>
</organism>
<keyword evidence="3" id="KW-0238">DNA-binding</keyword>
<dbReference type="InterPro" id="IPR004437">
    <property type="entry name" value="ParB/RepB/Spo0J"/>
</dbReference>
<dbReference type="EMBL" id="KC157639">
    <property type="protein sequence ID" value="AGF87229.1"/>
    <property type="molecule type" value="Genomic_DNA"/>
</dbReference>
<evidence type="ECO:0000256" key="1">
    <source>
        <dbReference type="ARBA" id="ARBA00006295"/>
    </source>
</evidence>
<dbReference type="Pfam" id="PF17762">
    <property type="entry name" value="HTH_ParB"/>
    <property type="match status" value="1"/>
</dbReference>
<dbReference type="GO" id="GO:0045881">
    <property type="term" value="P:positive regulation of sporulation resulting in formation of a cellular spore"/>
    <property type="evidence" value="ECO:0007669"/>
    <property type="project" value="TreeGrafter"/>
</dbReference>
<name>M1NRA9_9ZZZZ</name>
<dbReference type="CDD" id="cd16393">
    <property type="entry name" value="SPO0J_N"/>
    <property type="match status" value="1"/>
</dbReference>
<dbReference type="AlphaFoldDB" id="M1NRA9"/>
<protein>
    <submittedName>
        <fullName evidence="5">ParB-like partition protein</fullName>
    </submittedName>
</protein>
<dbReference type="PANTHER" id="PTHR33375">
    <property type="entry name" value="CHROMOSOME-PARTITIONING PROTEIN PARB-RELATED"/>
    <property type="match status" value="1"/>
</dbReference>
<dbReference type="Gene3D" id="1.10.10.2830">
    <property type="match status" value="1"/>
</dbReference>
<reference evidence="5" key="1">
    <citation type="journal article" date="2014" name="PLoS ONE">
        <title>New hydrocarbon degradation pathways in the microbial metagenome from brazilian petroleum reservoirs.</title>
        <authorList>
            <person name="Sierra-Garcia I.N."/>
            <person name="Correa Alvarez J."/>
            <person name="Pantaroto de Vasconcellos S."/>
            <person name="Pereira de Souza A."/>
            <person name="Dos Santos Neto E.V."/>
            <person name="de Oliveira V.M."/>
        </authorList>
    </citation>
    <scope>NUCLEOTIDE SEQUENCE</scope>
</reference>
<feature type="domain" description="ParB-like N-terminal" evidence="4">
    <location>
        <begin position="28"/>
        <end position="117"/>
    </location>
</feature>
<comment type="similarity">
    <text evidence="1">Belongs to the ParB family.</text>
</comment>
<dbReference type="Pfam" id="PF02195">
    <property type="entry name" value="ParB_N"/>
    <property type="match status" value="1"/>
</dbReference>
<keyword evidence="2" id="KW-0159">Chromosome partition</keyword>
<evidence type="ECO:0000259" key="4">
    <source>
        <dbReference type="SMART" id="SM00470"/>
    </source>
</evidence>
<dbReference type="InterPro" id="IPR041468">
    <property type="entry name" value="HTH_ParB/Spo0J"/>
</dbReference>
<dbReference type="InterPro" id="IPR050336">
    <property type="entry name" value="Chromosome_partition/occlusion"/>
</dbReference>
<dbReference type="Gene3D" id="3.90.1530.30">
    <property type="match status" value="1"/>
</dbReference>